<dbReference type="PANTHER" id="PTHR34405:SF3">
    <property type="entry name" value="CRISPR-ASSOCIATED ENDORIBONUCLEASE CAS2 3"/>
    <property type="match status" value="1"/>
</dbReference>
<keyword evidence="11" id="KW-1185">Reference proteome</keyword>
<keyword evidence="6 9" id="KW-0378">Hydrolase</keyword>
<dbReference type="InterPro" id="IPR019199">
    <property type="entry name" value="Virulence_VapD/CRISPR_Cas2"/>
</dbReference>
<dbReference type="InterPro" id="IPR021127">
    <property type="entry name" value="CRISPR_associated_Cas2"/>
</dbReference>
<keyword evidence="3 9" id="KW-0540">Nuclease</keyword>
<evidence type="ECO:0000256" key="5">
    <source>
        <dbReference type="ARBA" id="ARBA00022759"/>
    </source>
</evidence>
<dbReference type="GO" id="GO:0016787">
    <property type="term" value="F:hydrolase activity"/>
    <property type="evidence" value="ECO:0007669"/>
    <property type="project" value="UniProtKB-KW"/>
</dbReference>
<keyword evidence="4 9" id="KW-0479">Metal-binding</keyword>
<dbReference type="Gene3D" id="3.30.70.240">
    <property type="match status" value="1"/>
</dbReference>
<dbReference type="HOGENOM" id="CLU_161124_3_3_0"/>
<dbReference type="EMBL" id="CP001848">
    <property type="protein sequence ID" value="ADB15820.1"/>
    <property type="molecule type" value="Genomic_DNA"/>
</dbReference>
<evidence type="ECO:0000256" key="9">
    <source>
        <dbReference type="HAMAP-Rule" id="MF_01471"/>
    </source>
</evidence>
<dbReference type="HAMAP" id="MF_01471">
    <property type="entry name" value="Cas2"/>
    <property type="match status" value="1"/>
</dbReference>
<gene>
    <name evidence="9" type="primary">cas2</name>
    <name evidence="10" type="ordered locus">Psta_1138</name>
</gene>
<evidence type="ECO:0000313" key="10">
    <source>
        <dbReference type="EMBL" id="ADB15820.1"/>
    </source>
</evidence>
<dbReference type="AlphaFoldDB" id="D2R8Z3"/>
<keyword evidence="7 9" id="KW-0460">Magnesium</keyword>
<evidence type="ECO:0000256" key="1">
    <source>
        <dbReference type="ARBA" id="ARBA00001946"/>
    </source>
</evidence>
<dbReference type="GO" id="GO:0046872">
    <property type="term" value="F:metal ion binding"/>
    <property type="evidence" value="ECO:0007669"/>
    <property type="project" value="UniProtKB-UniRule"/>
</dbReference>
<feature type="binding site" evidence="9">
    <location>
        <position position="9"/>
    </location>
    <ligand>
        <name>Mg(2+)</name>
        <dbReference type="ChEBI" id="CHEBI:18420"/>
        <note>catalytic</note>
    </ligand>
</feature>
<protein>
    <recommendedName>
        <fullName evidence="9">CRISPR-associated endoribonuclease Cas2</fullName>
        <ecNumber evidence="9">3.1.-.-</ecNumber>
    </recommendedName>
</protein>
<comment type="similarity">
    <text evidence="2 9">Belongs to the CRISPR-associated endoribonuclease Cas2 protein family.</text>
</comment>
<dbReference type="NCBIfam" id="TIGR01573">
    <property type="entry name" value="cas2"/>
    <property type="match status" value="1"/>
</dbReference>
<dbReference type="GO" id="GO:0043571">
    <property type="term" value="P:maintenance of CRISPR repeat elements"/>
    <property type="evidence" value="ECO:0007669"/>
    <property type="project" value="UniProtKB-UniRule"/>
</dbReference>
<dbReference type="EC" id="3.1.-.-" evidence="9"/>
<accession>D2R8Z3</accession>
<evidence type="ECO:0000256" key="8">
    <source>
        <dbReference type="ARBA" id="ARBA00023118"/>
    </source>
</evidence>
<sequence>MSLYLASYDISDDKRRAKVARFLLQFGARLQKSVFEIDLDPDEIAEFRRDVGSILSQKDLFVLVPVDERGSRSTLSWQRELRRMDAVIVL</sequence>
<evidence type="ECO:0000256" key="3">
    <source>
        <dbReference type="ARBA" id="ARBA00022722"/>
    </source>
</evidence>
<comment type="cofactor">
    <cofactor evidence="1 9">
        <name>Mg(2+)</name>
        <dbReference type="ChEBI" id="CHEBI:18420"/>
    </cofactor>
</comment>
<dbReference type="PANTHER" id="PTHR34405">
    <property type="entry name" value="CRISPR-ASSOCIATED ENDORIBONUCLEASE CAS2"/>
    <property type="match status" value="1"/>
</dbReference>
<evidence type="ECO:0000256" key="4">
    <source>
        <dbReference type="ARBA" id="ARBA00022723"/>
    </source>
</evidence>
<name>D2R8Z3_PIRSD</name>
<evidence type="ECO:0000256" key="2">
    <source>
        <dbReference type="ARBA" id="ARBA00009959"/>
    </source>
</evidence>
<proteinExistence type="inferred from homology"/>
<dbReference type="KEGG" id="psl:Psta_1138"/>
<dbReference type="Pfam" id="PF09827">
    <property type="entry name" value="CRISPR_Cas2"/>
    <property type="match status" value="1"/>
</dbReference>
<organism evidence="10 11">
    <name type="scientific">Pirellula staleyi (strain ATCC 27377 / DSM 6068 / ICPB 4128)</name>
    <name type="common">Pirella staleyi</name>
    <dbReference type="NCBI Taxonomy" id="530564"/>
    <lineage>
        <taxon>Bacteria</taxon>
        <taxon>Pseudomonadati</taxon>
        <taxon>Planctomycetota</taxon>
        <taxon>Planctomycetia</taxon>
        <taxon>Pirellulales</taxon>
        <taxon>Pirellulaceae</taxon>
        <taxon>Pirellula</taxon>
    </lineage>
</organism>
<evidence type="ECO:0000313" key="11">
    <source>
        <dbReference type="Proteomes" id="UP000001887"/>
    </source>
</evidence>
<comment type="function">
    <text evidence="9">CRISPR (clustered regularly interspaced short palindromic repeat), is an adaptive immune system that provides protection against mobile genetic elements (viruses, transposable elements and conjugative plasmids). CRISPR clusters contain sequences complementary to antecedent mobile elements and target invading nucleic acids. CRISPR clusters are transcribed and processed into CRISPR RNA (crRNA). Functions as a ssRNA-specific endoribonuclease. Involved in the integration of spacer DNA into the CRISPR cassette.</text>
</comment>
<comment type="subunit">
    <text evidence="9">Homodimer, forms a heterotetramer with a Cas1 homodimer.</text>
</comment>
<dbReference type="Proteomes" id="UP000001887">
    <property type="component" value="Chromosome"/>
</dbReference>
<keyword evidence="5 9" id="KW-0255">Endonuclease</keyword>
<dbReference type="STRING" id="530564.Psta_1138"/>
<evidence type="ECO:0000256" key="6">
    <source>
        <dbReference type="ARBA" id="ARBA00022801"/>
    </source>
</evidence>
<dbReference type="OrthoDB" id="9798176at2"/>
<dbReference type="GO" id="GO:0004521">
    <property type="term" value="F:RNA endonuclease activity"/>
    <property type="evidence" value="ECO:0007669"/>
    <property type="project" value="InterPro"/>
</dbReference>
<evidence type="ECO:0000256" key="7">
    <source>
        <dbReference type="ARBA" id="ARBA00022842"/>
    </source>
</evidence>
<dbReference type="GO" id="GO:0051607">
    <property type="term" value="P:defense response to virus"/>
    <property type="evidence" value="ECO:0007669"/>
    <property type="project" value="UniProtKB-UniRule"/>
</dbReference>
<dbReference type="SUPFAM" id="SSF143430">
    <property type="entry name" value="TTP0101/SSO1404-like"/>
    <property type="match status" value="1"/>
</dbReference>
<dbReference type="eggNOG" id="COG1343">
    <property type="taxonomic scope" value="Bacteria"/>
</dbReference>
<dbReference type="CDD" id="cd09725">
    <property type="entry name" value="Cas2_I_II_III"/>
    <property type="match status" value="1"/>
</dbReference>
<reference evidence="10 11" key="1">
    <citation type="journal article" date="2009" name="Stand. Genomic Sci.">
        <title>Complete genome sequence of Pirellula staleyi type strain (ATCC 27377).</title>
        <authorList>
            <person name="Clum A."/>
            <person name="Tindall B.J."/>
            <person name="Sikorski J."/>
            <person name="Ivanova N."/>
            <person name="Mavrommatis K."/>
            <person name="Lucas S."/>
            <person name="Glavina del Rio T."/>
            <person name="Nolan M."/>
            <person name="Chen F."/>
            <person name="Tice H."/>
            <person name="Pitluck S."/>
            <person name="Cheng J.F."/>
            <person name="Chertkov O."/>
            <person name="Brettin T."/>
            <person name="Han C."/>
            <person name="Detter J.C."/>
            <person name="Kuske C."/>
            <person name="Bruce D."/>
            <person name="Goodwin L."/>
            <person name="Ovchinikova G."/>
            <person name="Pati A."/>
            <person name="Mikhailova N."/>
            <person name="Chen A."/>
            <person name="Palaniappan K."/>
            <person name="Land M."/>
            <person name="Hauser L."/>
            <person name="Chang Y.J."/>
            <person name="Jeffries C.D."/>
            <person name="Chain P."/>
            <person name="Rohde M."/>
            <person name="Goker M."/>
            <person name="Bristow J."/>
            <person name="Eisen J.A."/>
            <person name="Markowitz V."/>
            <person name="Hugenholtz P."/>
            <person name="Kyrpides N.C."/>
            <person name="Klenk H.P."/>
            <person name="Lapidus A."/>
        </authorList>
    </citation>
    <scope>NUCLEOTIDE SEQUENCE [LARGE SCALE GENOMIC DNA]</scope>
    <source>
        <strain evidence="11">ATCC 27377 / DSM 6068 / ICPB 4128</strain>
    </source>
</reference>
<keyword evidence="8 9" id="KW-0051">Antiviral defense</keyword>